<dbReference type="SUPFAM" id="SSF51004">
    <property type="entry name" value="C-terminal (heme d1) domain of cytochrome cd1-nitrite reductase"/>
    <property type="match status" value="1"/>
</dbReference>
<feature type="chain" id="PRO_5028080202" description="Secretion system C-terminal sorting domain-containing protein" evidence="1">
    <location>
        <begin position="24"/>
        <end position="437"/>
    </location>
</feature>
<feature type="signal peptide" evidence="1">
    <location>
        <begin position="1"/>
        <end position="23"/>
    </location>
</feature>
<dbReference type="NCBIfam" id="TIGR04183">
    <property type="entry name" value="Por_Secre_tail"/>
    <property type="match status" value="1"/>
</dbReference>
<dbReference type="Pfam" id="PF08309">
    <property type="entry name" value="LVIVD"/>
    <property type="match status" value="2"/>
</dbReference>
<organism evidence="3">
    <name type="scientific">uncultured Aureispira sp</name>
    <dbReference type="NCBI Taxonomy" id="1331704"/>
    <lineage>
        <taxon>Bacteria</taxon>
        <taxon>Pseudomonadati</taxon>
        <taxon>Bacteroidota</taxon>
        <taxon>Saprospiria</taxon>
        <taxon>Saprospirales</taxon>
        <taxon>Saprospiraceae</taxon>
        <taxon>Aureispira</taxon>
        <taxon>environmental samples</taxon>
    </lineage>
</organism>
<reference evidence="3" key="1">
    <citation type="submission" date="2020-01" db="EMBL/GenBank/DDBJ databases">
        <authorList>
            <person name="Meier V. D."/>
            <person name="Meier V D."/>
        </authorList>
    </citation>
    <scope>NUCLEOTIDE SEQUENCE</scope>
    <source>
        <strain evidence="3">HLG_WM_MAG_10</strain>
    </source>
</reference>
<gene>
    <name evidence="3" type="ORF">HELGO_WM27327</name>
</gene>
<sequence>MQASVKLTFLTVLLVGTLSNLFAQNESIIVVNGGVFGVTNASTTIEDLNSGTATNMGDIGTSSIQDVLINGQYAYVAAQDSIIKYDWTTKTRVAANAFLGLSTVKLAQYNNQLLVGNWYGPFGATAAYNQHFLIYDANDLSFIDSVPQVTKPADDIVVIGDYAYIAQNNAQTVVFGDTLGYLAVVDLTTRTLVRNDTLSTTGADVGRMVVEDTMIYTINKASNTISSYNTVTLAKTTQAAAGGVVLNPAVYGPTAFSKGAGLWYFPYDGGIGSYNLATNTVVSANIVPIAGDFAFVMDTVSDNFCVSHINYSNQLQNKGRIYDTNGDSVGMFQVGYSPEALAIISNAVVGSTVQLAASNELNYTMAPNPATSVLTVQLEKSEAVTLLVINQVGQNVLTQSSTDAVTTLDIASLPAGMYFLAVVNEKGLMRTQGFVKQ</sequence>
<protein>
    <recommendedName>
        <fullName evidence="2">Secretion system C-terminal sorting domain-containing protein</fullName>
    </recommendedName>
</protein>
<evidence type="ECO:0000259" key="2">
    <source>
        <dbReference type="Pfam" id="PF18962"/>
    </source>
</evidence>
<dbReference type="InterPro" id="IPR011048">
    <property type="entry name" value="Haem_d1_sf"/>
</dbReference>
<dbReference type="Pfam" id="PF18962">
    <property type="entry name" value="Por_Secre_tail"/>
    <property type="match status" value="1"/>
</dbReference>
<keyword evidence="1" id="KW-0732">Signal</keyword>
<evidence type="ECO:0000313" key="3">
    <source>
        <dbReference type="EMBL" id="CAA6830388.1"/>
    </source>
</evidence>
<dbReference type="InterPro" id="IPR013211">
    <property type="entry name" value="LVIVD"/>
</dbReference>
<evidence type="ECO:0000256" key="1">
    <source>
        <dbReference type="SAM" id="SignalP"/>
    </source>
</evidence>
<accession>A0A6S6UEQ3</accession>
<dbReference type="InterPro" id="IPR026444">
    <property type="entry name" value="Secre_tail"/>
</dbReference>
<dbReference type="AlphaFoldDB" id="A0A6S6UEQ3"/>
<dbReference type="EMBL" id="CACVAQ010000551">
    <property type="protein sequence ID" value="CAA6830388.1"/>
    <property type="molecule type" value="Genomic_DNA"/>
</dbReference>
<proteinExistence type="predicted"/>
<feature type="domain" description="Secretion system C-terminal sorting" evidence="2">
    <location>
        <begin position="367"/>
        <end position="426"/>
    </location>
</feature>
<name>A0A6S6UEQ3_9BACT</name>